<gene>
    <name evidence="1" type="ORF">COCC4DRAFT_162187</name>
</gene>
<dbReference type="Proteomes" id="UP000012338">
    <property type="component" value="Unassembled WGS sequence"/>
</dbReference>
<reference evidence="1 2" key="1">
    <citation type="journal article" date="2012" name="PLoS Pathog.">
        <title>Diverse lifestyles and strategies of plant pathogenesis encoded in the genomes of eighteen Dothideomycetes fungi.</title>
        <authorList>
            <person name="Ohm R.A."/>
            <person name="Feau N."/>
            <person name="Henrissat B."/>
            <person name="Schoch C.L."/>
            <person name="Horwitz B.A."/>
            <person name="Barry K.W."/>
            <person name="Condon B.J."/>
            <person name="Copeland A.C."/>
            <person name="Dhillon B."/>
            <person name="Glaser F."/>
            <person name="Hesse C.N."/>
            <person name="Kosti I."/>
            <person name="LaButti K."/>
            <person name="Lindquist E.A."/>
            <person name="Lucas S."/>
            <person name="Salamov A.A."/>
            <person name="Bradshaw R.E."/>
            <person name="Ciuffetti L."/>
            <person name="Hamelin R.C."/>
            <person name="Kema G.H.J."/>
            <person name="Lawrence C."/>
            <person name="Scott J.A."/>
            <person name="Spatafora J.W."/>
            <person name="Turgeon B.G."/>
            <person name="de Wit P.J.G.M."/>
            <person name="Zhong S."/>
            <person name="Goodwin S.B."/>
            <person name="Grigoriev I.V."/>
        </authorList>
    </citation>
    <scope>NUCLEOTIDE SEQUENCE [LARGE SCALE GENOMIC DNA]</scope>
    <source>
        <strain evidence="2">C4 / ATCC 48331 / race T</strain>
    </source>
</reference>
<evidence type="ECO:0000313" key="2">
    <source>
        <dbReference type="Proteomes" id="UP000012338"/>
    </source>
</evidence>
<proteinExistence type="predicted"/>
<sequence length="68" mass="7885">MQIINQTQVFLADSTKIDIVLDRCDGRHENPRTFAGSFADPDNIWQRRSQKKRVQCTRVVQVVTINIL</sequence>
<dbReference type="HOGENOM" id="CLU_2891947_0_0_1"/>
<organism evidence="1 2">
    <name type="scientific">Cochliobolus heterostrophus (strain C4 / ATCC 48331 / race T)</name>
    <name type="common">Southern corn leaf blight fungus</name>
    <name type="synonym">Bipolaris maydis</name>
    <dbReference type="NCBI Taxonomy" id="665024"/>
    <lineage>
        <taxon>Eukaryota</taxon>
        <taxon>Fungi</taxon>
        <taxon>Dikarya</taxon>
        <taxon>Ascomycota</taxon>
        <taxon>Pezizomycotina</taxon>
        <taxon>Dothideomycetes</taxon>
        <taxon>Pleosporomycetidae</taxon>
        <taxon>Pleosporales</taxon>
        <taxon>Pleosporineae</taxon>
        <taxon>Pleosporaceae</taxon>
        <taxon>Bipolaris</taxon>
    </lineage>
</organism>
<protein>
    <submittedName>
        <fullName evidence="1">Uncharacterized protein</fullName>
    </submittedName>
</protein>
<feature type="non-terminal residue" evidence="1">
    <location>
        <position position="68"/>
    </location>
</feature>
<dbReference type="EMBL" id="KB733448">
    <property type="protein sequence ID" value="ENI07970.1"/>
    <property type="molecule type" value="Genomic_DNA"/>
</dbReference>
<accession>N4X8I4</accession>
<name>N4X8I4_COCH4</name>
<keyword evidence="2" id="KW-1185">Reference proteome</keyword>
<dbReference type="AlphaFoldDB" id="N4X8I4"/>
<evidence type="ECO:0000313" key="1">
    <source>
        <dbReference type="EMBL" id="ENI07970.1"/>
    </source>
</evidence>
<reference evidence="2" key="2">
    <citation type="journal article" date="2013" name="PLoS Genet.">
        <title>Comparative genome structure, secondary metabolite, and effector coding capacity across Cochliobolus pathogens.</title>
        <authorList>
            <person name="Condon B.J."/>
            <person name="Leng Y."/>
            <person name="Wu D."/>
            <person name="Bushley K.E."/>
            <person name="Ohm R.A."/>
            <person name="Otillar R."/>
            <person name="Martin J."/>
            <person name="Schackwitz W."/>
            <person name="Grimwood J."/>
            <person name="MohdZainudin N."/>
            <person name="Xue C."/>
            <person name="Wang R."/>
            <person name="Manning V.A."/>
            <person name="Dhillon B."/>
            <person name="Tu Z.J."/>
            <person name="Steffenson B.J."/>
            <person name="Salamov A."/>
            <person name="Sun H."/>
            <person name="Lowry S."/>
            <person name="LaButti K."/>
            <person name="Han J."/>
            <person name="Copeland A."/>
            <person name="Lindquist E."/>
            <person name="Barry K."/>
            <person name="Schmutz J."/>
            <person name="Baker S.E."/>
            <person name="Ciuffetti L.M."/>
            <person name="Grigoriev I.V."/>
            <person name="Zhong S."/>
            <person name="Turgeon B.G."/>
        </authorList>
    </citation>
    <scope>NUCLEOTIDE SEQUENCE [LARGE SCALE GENOMIC DNA]</scope>
    <source>
        <strain evidence="2">C4 / ATCC 48331 / race T</strain>
    </source>
</reference>